<dbReference type="GO" id="GO:0003690">
    <property type="term" value="F:double-stranded DNA binding"/>
    <property type="evidence" value="ECO:0007669"/>
    <property type="project" value="TreeGrafter"/>
</dbReference>
<organism evidence="5 6">
    <name type="scientific">Rotaria magnacalcarata</name>
    <dbReference type="NCBI Taxonomy" id="392030"/>
    <lineage>
        <taxon>Eukaryota</taxon>
        <taxon>Metazoa</taxon>
        <taxon>Spiralia</taxon>
        <taxon>Gnathifera</taxon>
        <taxon>Rotifera</taxon>
        <taxon>Eurotatoria</taxon>
        <taxon>Bdelloidea</taxon>
        <taxon>Philodinida</taxon>
        <taxon>Philodinidae</taxon>
        <taxon>Rotaria</taxon>
    </lineage>
</organism>
<dbReference type="GO" id="GO:0044774">
    <property type="term" value="P:mitotic DNA integrity checkpoint signaling"/>
    <property type="evidence" value="ECO:0007669"/>
    <property type="project" value="TreeGrafter"/>
</dbReference>
<dbReference type="GO" id="GO:0005634">
    <property type="term" value="C:nucleus"/>
    <property type="evidence" value="ECO:0007669"/>
    <property type="project" value="TreeGrafter"/>
</dbReference>
<dbReference type="Proteomes" id="UP000663887">
    <property type="component" value="Unassembled WGS sequence"/>
</dbReference>
<proteinExistence type="predicted"/>
<dbReference type="GO" id="GO:0046975">
    <property type="term" value="F:histone H3K36 methyltransferase activity"/>
    <property type="evidence" value="ECO:0007669"/>
    <property type="project" value="TreeGrafter"/>
</dbReference>
<dbReference type="GO" id="GO:0044547">
    <property type="term" value="F:DNA topoisomerase binding"/>
    <property type="evidence" value="ECO:0007669"/>
    <property type="project" value="TreeGrafter"/>
</dbReference>
<accession>A0A816VJE6</accession>
<dbReference type="InterPro" id="IPR041426">
    <property type="entry name" value="Mos1_HTH"/>
</dbReference>
<feature type="domain" description="Mos1 transposase HTH" evidence="3">
    <location>
        <begin position="117"/>
        <end position="152"/>
    </location>
</feature>
<dbReference type="EMBL" id="CAJNRG010010561">
    <property type="protein sequence ID" value="CAF2123692.1"/>
    <property type="molecule type" value="Genomic_DNA"/>
</dbReference>
<sequence>MTFDLNVIQICFNGEKYYLITWTFILALNTGTFICCNLTNDVLRLGRSAVRIGKYYQKTSNYYILISFKSTTFLSLTLYQLRHMQHPDYYLSTQEQFGNNHDYFQLQQSFAQMRDCRLSARAAAAEICEVEGEGTIRKTATIKWFKRFEDGDLDFVDKPRSGRPSILDEEDLRAALEDEPSSNTRYLTDKLGVAQRTVVNYLHKFDFVYKKPRQDPYELTESQAIRRIEVCRQLLDNPLNDRFWKRIVTCDEKWVFLFNRNRSRRWVPRDQNPPSVARQDHFAKKVMLRVWWNVDGVVHFELVPDGRAVDAELYSEQLERVYNILMQHYPTLIRQERALLQHDNAPAHRANLTKEKLGELDGIENSNGALETSVYHKEAAEPYVVPFGSDHPDHVFRNTIETAITKAVRYSATLSQFEEEIRQMKLIYPPRHIDRRLTKLFSKFLSKHFILPMLYNSGDFGYLCHQLLSTSTHAEYDKTTDNLIIYNQTRDKNMQNQVMKPVDNNELTTRKRLIIHQRHEKRLGNNHRHIHESWSHTFHQTEIMNIVLIIGTYLNHNLKQELMAKMIKRIPGTRSDQQSKTQPATGKQTQSSSRANQPLT</sequence>
<name>A0A816VJE6_9BILA</name>
<dbReference type="InterPro" id="IPR001888">
    <property type="entry name" value="Transposase_1"/>
</dbReference>
<dbReference type="InterPro" id="IPR052709">
    <property type="entry name" value="Transposase-MT_Hybrid"/>
</dbReference>
<evidence type="ECO:0008006" key="7">
    <source>
        <dbReference type="Google" id="ProtNLM"/>
    </source>
</evidence>
<keyword evidence="2" id="KW-1133">Transmembrane helix</keyword>
<evidence type="ECO:0000259" key="4">
    <source>
        <dbReference type="Pfam" id="PF26215"/>
    </source>
</evidence>
<dbReference type="GO" id="GO:0015074">
    <property type="term" value="P:DNA integration"/>
    <property type="evidence" value="ECO:0007669"/>
    <property type="project" value="TreeGrafter"/>
</dbReference>
<feature type="domain" description="Helix-turn-helix" evidence="4">
    <location>
        <begin position="383"/>
        <end position="433"/>
    </location>
</feature>
<dbReference type="Gene3D" id="3.30.420.10">
    <property type="entry name" value="Ribonuclease H-like superfamily/Ribonuclease H"/>
    <property type="match status" value="1"/>
</dbReference>
<dbReference type="Pfam" id="PF01359">
    <property type="entry name" value="Transposase_1"/>
    <property type="match status" value="1"/>
</dbReference>
<protein>
    <recommendedName>
        <fullName evidence="7">Transposase</fullName>
    </recommendedName>
</protein>
<evidence type="ECO:0000313" key="5">
    <source>
        <dbReference type="EMBL" id="CAF2123692.1"/>
    </source>
</evidence>
<evidence type="ECO:0000256" key="1">
    <source>
        <dbReference type="SAM" id="MobiDB-lite"/>
    </source>
</evidence>
<dbReference type="GO" id="GO:0035861">
    <property type="term" value="C:site of double-strand break"/>
    <property type="evidence" value="ECO:0007669"/>
    <property type="project" value="TreeGrafter"/>
</dbReference>
<dbReference type="GO" id="GO:0042800">
    <property type="term" value="F:histone H3K4 methyltransferase activity"/>
    <property type="evidence" value="ECO:0007669"/>
    <property type="project" value="TreeGrafter"/>
</dbReference>
<reference evidence="5" key="1">
    <citation type="submission" date="2021-02" db="EMBL/GenBank/DDBJ databases">
        <authorList>
            <person name="Nowell W R."/>
        </authorList>
    </citation>
    <scope>NUCLEOTIDE SEQUENCE</scope>
</reference>
<dbReference type="GO" id="GO:0003697">
    <property type="term" value="F:single-stranded DNA binding"/>
    <property type="evidence" value="ECO:0007669"/>
    <property type="project" value="TreeGrafter"/>
</dbReference>
<evidence type="ECO:0000259" key="3">
    <source>
        <dbReference type="Pfam" id="PF17906"/>
    </source>
</evidence>
<dbReference type="GO" id="GO:0000793">
    <property type="term" value="C:condensed chromosome"/>
    <property type="evidence" value="ECO:0007669"/>
    <property type="project" value="TreeGrafter"/>
</dbReference>
<dbReference type="AlphaFoldDB" id="A0A816VJE6"/>
<dbReference type="GO" id="GO:0031297">
    <property type="term" value="P:replication fork processing"/>
    <property type="evidence" value="ECO:0007669"/>
    <property type="project" value="TreeGrafter"/>
</dbReference>
<gene>
    <name evidence="5" type="ORF">XDN619_LOCUS23274</name>
</gene>
<dbReference type="Pfam" id="PF26215">
    <property type="entry name" value="HTH_animal"/>
    <property type="match status" value="1"/>
</dbReference>
<dbReference type="InterPro" id="IPR036397">
    <property type="entry name" value="RNaseH_sf"/>
</dbReference>
<evidence type="ECO:0000256" key="2">
    <source>
        <dbReference type="SAM" id="Phobius"/>
    </source>
</evidence>
<feature type="region of interest" description="Disordered" evidence="1">
    <location>
        <begin position="572"/>
        <end position="600"/>
    </location>
</feature>
<dbReference type="InterPro" id="IPR058912">
    <property type="entry name" value="HTH_animal"/>
</dbReference>
<feature type="transmembrane region" description="Helical" evidence="2">
    <location>
        <begin position="61"/>
        <end position="81"/>
    </location>
</feature>
<feature type="transmembrane region" description="Helical" evidence="2">
    <location>
        <begin position="20"/>
        <end position="40"/>
    </location>
</feature>
<comment type="caution">
    <text evidence="5">The sequence shown here is derived from an EMBL/GenBank/DDBJ whole genome shotgun (WGS) entry which is preliminary data.</text>
</comment>
<keyword evidence="2" id="KW-0812">Transmembrane</keyword>
<dbReference type="PANTHER" id="PTHR46060">
    <property type="entry name" value="MARINER MOS1 TRANSPOSASE-LIKE PROTEIN"/>
    <property type="match status" value="1"/>
</dbReference>
<dbReference type="GO" id="GO:0000014">
    <property type="term" value="F:single-stranded DNA endodeoxyribonuclease activity"/>
    <property type="evidence" value="ECO:0007669"/>
    <property type="project" value="TreeGrafter"/>
</dbReference>
<evidence type="ECO:0000313" key="6">
    <source>
        <dbReference type="Proteomes" id="UP000663887"/>
    </source>
</evidence>
<dbReference type="Pfam" id="PF17906">
    <property type="entry name" value="HTH_48"/>
    <property type="match status" value="1"/>
</dbReference>
<dbReference type="GO" id="GO:0006303">
    <property type="term" value="P:double-strand break repair via nonhomologous end joining"/>
    <property type="evidence" value="ECO:0007669"/>
    <property type="project" value="TreeGrafter"/>
</dbReference>
<keyword evidence="2" id="KW-0472">Membrane</keyword>
<feature type="compositionally biased region" description="Polar residues" evidence="1">
    <location>
        <begin position="574"/>
        <end position="600"/>
    </location>
</feature>
<dbReference type="PANTHER" id="PTHR46060:SF2">
    <property type="entry name" value="HISTONE-LYSINE N-METHYLTRANSFERASE SETMAR"/>
    <property type="match status" value="1"/>
</dbReference>
<dbReference type="GO" id="GO:0000729">
    <property type="term" value="P:DNA double-strand break processing"/>
    <property type="evidence" value="ECO:0007669"/>
    <property type="project" value="TreeGrafter"/>
</dbReference>